<accession>A0AAW1JD54</accession>
<dbReference type="SUPFAM" id="SSF53098">
    <property type="entry name" value="Ribonuclease H-like"/>
    <property type="match status" value="1"/>
</dbReference>
<evidence type="ECO:0000313" key="2">
    <source>
        <dbReference type="Proteomes" id="UP001458880"/>
    </source>
</evidence>
<name>A0AAW1JD54_POPJA</name>
<proteinExistence type="predicted"/>
<dbReference type="AlphaFoldDB" id="A0AAW1JD54"/>
<keyword evidence="2" id="KW-1185">Reference proteome</keyword>
<comment type="caution">
    <text evidence="1">The sequence shown here is derived from an EMBL/GenBank/DDBJ whole genome shotgun (WGS) entry which is preliminary data.</text>
</comment>
<evidence type="ECO:0000313" key="1">
    <source>
        <dbReference type="EMBL" id="KAK9701101.1"/>
    </source>
</evidence>
<protein>
    <recommendedName>
        <fullName evidence="3">DUF659 domain-containing protein</fullName>
    </recommendedName>
</protein>
<dbReference type="Proteomes" id="UP001458880">
    <property type="component" value="Unassembled WGS sequence"/>
</dbReference>
<dbReference type="InterPro" id="IPR012337">
    <property type="entry name" value="RNaseH-like_sf"/>
</dbReference>
<organism evidence="1 2">
    <name type="scientific">Popillia japonica</name>
    <name type="common">Japanese beetle</name>
    <dbReference type="NCBI Taxonomy" id="7064"/>
    <lineage>
        <taxon>Eukaryota</taxon>
        <taxon>Metazoa</taxon>
        <taxon>Ecdysozoa</taxon>
        <taxon>Arthropoda</taxon>
        <taxon>Hexapoda</taxon>
        <taxon>Insecta</taxon>
        <taxon>Pterygota</taxon>
        <taxon>Neoptera</taxon>
        <taxon>Endopterygota</taxon>
        <taxon>Coleoptera</taxon>
        <taxon>Polyphaga</taxon>
        <taxon>Scarabaeiformia</taxon>
        <taxon>Scarabaeidae</taxon>
        <taxon>Rutelinae</taxon>
        <taxon>Popillia</taxon>
    </lineage>
</organism>
<sequence length="312" mass="35891">MLLESENGETLAEIVRESMKMSKELYKTSIYAVVSDNASPMIKMGELLSHIIWHSTCSSHTANLLCKDVLDKNVIEQVTSILKEFKHTDHEKLLIQKGGKKVKLPCEVRWCSYRDSFLSSTENLKYMKVIAADENTKKIKENAISLLFNNNFVEQVKENIQLIDPICKLINLCQSSKFSIADAANLWLHLELPDNFENKFKGAIRKRKNMGLNIYALVAYYLHPDYDNNDLPREAKQQINRFFLKHLSSNGLEELDLFQNNFGIFEISRAKKIGNPILFWNLTEVECPNLAGLAIKLLKIQRKLVIQYCFGI</sequence>
<dbReference type="EMBL" id="JASPKY010000422">
    <property type="protein sequence ID" value="KAK9701101.1"/>
    <property type="molecule type" value="Genomic_DNA"/>
</dbReference>
<evidence type="ECO:0008006" key="3">
    <source>
        <dbReference type="Google" id="ProtNLM"/>
    </source>
</evidence>
<reference evidence="1 2" key="1">
    <citation type="journal article" date="2024" name="BMC Genomics">
        <title>De novo assembly and annotation of Popillia japonica's genome with initial clues to its potential as an invasive pest.</title>
        <authorList>
            <person name="Cucini C."/>
            <person name="Boschi S."/>
            <person name="Funari R."/>
            <person name="Cardaioli E."/>
            <person name="Iannotti N."/>
            <person name="Marturano G."/>
            <person name="Paoli F."/>
            <person name="Bruttini M."/>
            <person name="Carapelli A."/>
            <person name="Frati F."/>
            <person name="Nardi F."/>
        </authorList>
    </citation>
    <scope>NUCLEOTIDE SEQUENCE [LARGE SCALE GENOMIC DNA]</scope>
    <source>
        <strain evidence="1">DMR45628</strain>
    </source>
</reference>
<gene>
    <name evidence="1" type="ORF">QE152_g30834</name>
</gene>